<evidence type="ECO:0000313" key="3">
    <source>
        <dbReference type="Proteomes" id="UP000503349"/>
    </source>
</evidence>
<keyword evidence="1" id="KW-0472">Membrane</keyword>
<dbReference type="Proteomes" id="UP000503349">
    <property type="component" value="Chromosome 5"/>
</dbReference>
<dbReference type="PANTHER" id="PTHR33444">
    <property type="entry name" value="SI:DKEY-19B23.12-RELATED"/>
    <property type="match status" value="1"/>
</dbReference>
<gene>
    <name evidence="2" type="ORF">EXN66_Car005217</name>
</gene>
<reference evidence="2 3" key="1">
    <citation type="submission" date="2019-02" db="EMBL/GenBank/DDBJ databases">
        <title>Opniocepnalus argus genome.</title>
        <authorList>
            <person name="Zhou C."/>
            <person name="Xiao S."/>
        </authorList>
    </citation>
    <scope>NUCLEOTIDE SEQUENCE [LARGE SCALE GENOMIC DNA]</scope>
    <source>
        <strain evidence="2">OARG1902GOOAL</strain>
        <tissue evidence="2">Muscle</tissue>
    </source>
</reference>
<accession>A0A6G1PGZ0</accession>
<feature type="transmembrane region" description="Helical" evidence="1">
    <location>
        <begin position="89"/>
        <end position="109"/>
    </location>
</feature>
<feature type="transmembrane region" description="Helical" evidence="1">
    <location>
        <begin position="207"/>
        <end position="232"/>
    </location>
</feature>
<keyword evidence="1" id="KW-1133">Transmembrane helix</keyword>
<evidence type="ECO:0000256" key="1">
    <source>
        <dbReference type="SAM" id="Phobius"/>
    </source>
</evidence>
<keyword evidence="1" id="KW-0812">Transmembrane</keyword>
<sequence>MAGNSLWNCFSNLLDASVYIAGCIAFLVTAFPVAQIIIGALYMYECPAAPAIPVYVVVCGILALVLMAAFALSKLLCPAAPDNNLQNTWILILVLFAIIWFLYGSYQVYSIYQPNYDKNLTDTNSINNSMYSTTLPPDNRLSLTLENQNQRLSNLNRTSDFNNNQTLIEVIQALALSNINSKTKGKHLMAPQVPATVPYCDRTVYLLAFWTTTLVYVVAGNILLTIICLVVCMKISVKFVELVCN</sequence>
<dbReference type="PANTHER" id="PTHR33444:SF2">
    <property type="entry name" value="MARVEL DOMAIN-CONTAINING PROTEIN"/>
    <property type="match status" value="1"/>
</dbReference>
<dbReference type="InterPro" id="IPR040350">
    <property type="entry name" value="TMEM272"/>
</dbReference>
<feature type="transmembrane region" description="Helical" evidence="1">
    <location>
        <begin position="54"/>
        <end position="77"/>
    </location>
</feature>
<organism evidence="2 3">
    <name type="scientific">Channa argus</name>
    <name type="common">Northern snakehead</name>
    <name type="synonym">Ophicephalus argus</name>
    <dbReference type="NCBI Taxonomy" id="215402"/>
    <lineage>
        <taxon>Eukaryota</taxon>
        <taxon>Metazoa</taxon>
        <taxon>Chordata</taxon>
        <taxon>Craniata</taxon>
        <taxon>Vertebrata</taxon>
        <taxon>Euteleostomi</taxon>
        <taxon>Actinopterygii</taxon>
        <taxon>Neopterygii</taxon>
        <taxon>Teleostei</taxon>
        <taxon>Neoteleostei</taxon>
        <taxon>Acanthomorphata</taxon>
        <taxon>Anabantaria</taxon>
        <taxon>Anabantiformes</taxon>
        <taxon>Channoidei</taxon>
        <taxon>Channidae</taxon>
        <taxon>Channa</taxon>
    </lineage>
</organism>
<protein>
    <submittedName>
        <fullName evidence="2">Uncharacterized protein</fullName>
    </submittedName>
</protein>
<evidence type="ECO:0000313" key="2">
    <source>
        <dbReference type="EMBL" id="KAF3689545.1"/>
    </source>
</evidence>
<keyword evidence="3" id="KW-1185">Reference proteome</keyword>
<dbReference type="EMBL" id="CM015716">
    <property type="protein sequence ID" value="KAF3689545.1"/>
    <property type="molecule type" value="Genomic_DNA"/>
</dbReference>
<reference evidence="3" key="2">
    <citation type="submission" date="2019-02" db="EMBL/GenBank/DDBJ databases">
        <title>Opniocepnalus argus Var Kimnra genome.</title>
        <authorList>
            <person name="Zhou C."/>
            <person name="Xiao S."/>
        </authorList>
    </citation>
    <scope>NUCLEOTIDE SEQUENCE [LARGE SCALE GENOMIC DNA]</scope>
</reference>
<feature type="transmembrane region" description="Helical" evidence="1">
    <location>
        <begin position="18"/>
        <end position="42"/>
    </location>
</feature>
<name>A0A6G1PGZ0_CHAAH</name>
<dbReference type="AlphaFoldDB" id="A0A6G1PGZ0"/>
<proteinExistence type="predicted"/>